<evidence type="ECO:0000313" key="2">
    <source>
        <dbReference type="Proteomes" id="UP000000763"/>
    </source>
</evidence>
<dbReference type="AlphaFoldDB" id="Q5Z7I3"/>
<organism evidence="1 2">
    <name type="scientific">Oryza sativa subsp. japonica</name>
    <name type="common">Rice</name>
    <dbReference type="NCBI Taxonomy" id="39947"/>
    <lineage>
        <taxon>Eukaryota</taxon>
        <taxon>Viridiplantae</taxon>
        <taxon>Streptophyta</taxon>
        <taxon>Embryophyta</taxon>
        <taxon>Tracheophyta</taxon>
        <taxon>Spermatophyta</taxon>
        <taxon>Magnoliopsida</taxon>
        <taxon>Liliopsida</taxon>
        <taxon>Poales</taxon>
        <taxon>Poaceae</taxon>
        <taxon>BOP clade</taxon>
        <taxon>Oryzoideae</taxon>
        <taxon>Oryzeae</taxon>
        <taxon>Oryzinae</taxon>
        <taxon>Oryza</taxon>
        <taxon>Oryza sativa</taxon>
    </lineage>
</organism>
<dbReference type="EMBL" id="AP004731">
    <property type="protein sequence ID" value="BAD54131.1"/>
    <property type="molecule type" value="Genomic_DNA"/>
</dbReference>
<sequence>MAESRRRAWWERDVAVEGVALEAEATVVEAEKVAAAVRAKKAATSAVVVRTNKVSVGEDGCTNTVSATSCPGKFRLSSLPLGQSPPTP</sequence>
<accession>Q5Z7I3</accession>
<protein>
    <submittedName>
        <fullName evidence="1">Uncharacterized protein</fullName>
    </submittedName>
</protein>
<proteinExistence type="predicted"/>
<dbReference type="Proteomes" id="UP000000763">
    <property type="component" value="Chromosome 6"/>
</dbReference>
<gene>
    <name evidence="1" type="primary">OSJNBa0016D02.41</name>
</gene>
<evidence type="ECO:0000313" key="1">
    <source>
        <dbReference type="EMBL" id="BAD54131.1"/>
    </source>
</evidence>
<name>Q5Z7I3_ORYSJ</name>
<reference evidence="2" key="2">
    <citation type="journal article" date="2008" name="Nucleic Acids Res.">
        <title>The rice annotation project database (RAP-DB): 2008 update.</title>
        <authorList>
            <consortium name="The rice annotation project (RAP)"/>
        </authorList>
    </citation>
    <scope>GENOME REANNOTATION</scope>
    <source>
        <strain evidence="2">cv. Nipponbare</strain>
    </source>
</reference>
<reference evidence="2" key="1">
    <citation type="journal article" date="2005" name="Nature">
        <title>The map-based sequence of the rice genome.</title>
        <authorList>
            <consortium name="International rice genome sequencing project (IRGSP)"/>
            <person name="Matsumoto T."/>
            <person name="Wu J."/>
            <person name="Kanamori H."/>
            <person name="Katayose Y."/>
            <person name="Fujisawa M."/>
            <person name="Namiki N."/>
            <person name="Mizuno H."/>
            <person name="Yamamoto K."/>
            <person name="Antonio B.A."/>
            <person name="Baba T."/>
            <person name="Sakata K."/>
            <person name="Nagamura Y."/>
            <person name="Aoki H."/>
            <person name="Arikawa K."/>
            <person name="Arita K."/>
            <person name="Bito T."/>
            <person name="Chiden Y."/>
            <person name="Fujitsuka N."/>
            <person name="Fukunaka R."/>
            <person name="Hamada M."/>
            <person name="Harada C."/>
            <person name="Hayashi A."/>
            <person name="Hijishita S."/>
            <person name="Honda M."/>
            <person name="Hosokawa S."/>
            <person name="Ichikawa Y."/>
            <person name="Idonuma A."/>
            <person name="Iijima M."/>
            <person name="Ikeda M."/>
            <person name="Ikeno M."/>
            <person name="Ito K."/>
            <person name="Ito S."/>
            <person name="Ito T."/>
            <person name="Ito Y."/>
            <person name="Ito Y."/>
            <person name="Iwabuchi A."/>
            <person name="Kamiya K."/>
            <person name="Karasawa W."/>
            <person name="Kurita K."/>
            <person name="Katagiri S."/>
            <person name="Kikuta A."/>
            <person name="Kobayashi H."/>
            <person name="Kobayashi N."/>
            <person name="Machita K."/>
            <person name="Maehara T."/>
            <person name="Masukawa M."/>
            <person name="Mizubayashi T."/>
            <person name="Mukai Y."/>
            <person name="Nagasaki H."/>
            <person name="Nagata Y."/>
            <person name="Naito S."/>
            <person name="Nakashima M."/>
            <person name="Nakama Y."/>
            <person name="Nakamichi Y."/>
            <person name="Nakamura M."/>
            <person name="Meguro A."/>
            <person name="Negishi M."/>
            <person name="Ohta I."/>
            <person name="Ohta T."/>
            <person name="Okamoto M."/>
            <person name="Ono N."/>
            <person name="Saji S."/>
            <person name="Sakaguchi M."/>
            <person name="Sakai K."/>
            <person name="Shibata M."/>
            <person name="Shimokawa T."/>
            <person name="Song J."/>
            <person name="Takazaki Y."/>
            <person name="Terasawa K."/>
            <person name="Tsugane M."/>
            <person name="Tsuji K."/>
            <person name="Ueda S."/>
            <person name="Waki K."/>
            <person name="Yamagata H."/>
            <person name="Yamamoto M."/>
            <person name="Yamamoto S."/>
            <person name="Yamane H."/>
            <person name="Yoshiki S."/>
            <person name="Yoshihara R."/>
            <person name="Yukawa K."/>
            <person name="Zhong H."/>
            <person name="Yano M."/>
            <person name="Yuan Q."/>
            <person name="Ouyang S."/>
            <person name="Liu J."/>
            <person name="Jones K.M."/>
            <person name="Gansberger K."/>
            <person name="Moffat K."/>
            <person name="Hill J."/>
            <person name="Bera J."/>
            <person name="Fadrosh D."/>
            <person name="Jin S."/>
            <person name="Johri S."/>
            <person name="Kim M."/>
            <person name="Overton L."/>
            <person name="Reardon M."/>
            <person name="Tsitrin T."/>
            <person name="Vuong H."/>
            <person name="Weaver B."/>
            <person name="Ciecko A."/>
            <person name="Tallon L."/>
            <person name="Jackson J."/>
            <person name="Pai G."/>
            <person name="Aken S.V."/>
            <person name="Utterback T."/>
            <person name="Reidmuller S."/>
            <person name="Feldblyum T."/>
            <person name="Hsiao J."/>
            <person name="Zismann V."/>
            <person name="Iobst S."/>
            <person name="de Vazeille A.R."/>
            <person name="Buell C.R."/>
            <person name="Ying K."/>
            <person name="Li Y."/>
            <person name="Lu T."/>
            <person name="Huang Y."/>
            <person name="Zhao Q."/>
            <person name="Feng Q."/>
            <person name="Zhang L."/>
            <person name="Zhu J."/>
            <person name="Weng Q."/>
            <person name="Mu J."/>
            <person name="Lu Y."/>
            <person name="Fan D."/>
            <person name="Liu Y."/>
            <person name="Guan J."/>
            <person name="Zhang Y."/>
            <person name="Yu S."/>
            <person name="Liu X."/>
            <person name="Zhang Y."/>
            <person name="Hong G."/>
            <person name="Han B."/>
            <person name="Choisne N."/>
            <person name="Demange N."/>
            <person name="Orjeda G."/>
            <person name="Samain S."/>
            <person name="Cattolico L."/>
            <person name="Pelletier E."/>
            <person name="Couloux A."/>
            <person name="Segurens B."/>
            <person name="Wincker P."/>
            <person name="D'Hont A."/>
            <person name="Scarpelli C."/>
            <person name="Weissenbach J."/>
            <person name="Salanoubat M."/>
            <person name="Quetier F."/>
            <person name="Yu Y."/>
            <person name="Kim H.R."/>
            <person name="Rambo T."/>
            <person name="Currie J."/>
            <person name="Collura K."/>
            <person name="Luo M."/>
            <person name="Yang T."/>
            <person name="Ammiraju J.S.S."/>
            <person name="Engler F."/>
            <person name="Soderlund C."/>
            <person name="Wing R.A."/>
            <person name="Palmer L.E."/>
            <person name="de la Bastide M."/>
            <person name="Spiegel L."/>
            <person name="Nascimento L."/>
            <person name="Zutavern T."/>
            <person name="O'Shaughnessy A."/>
            <person name="Dike S."/>
            <person name="Dedhia N."/>
            <person name="Preston R."/>
            <person name="Balija V."/>
            <person name="McCombie W.R."/>
            <person name="Chow T."/>
            <person name="Chen H."/>
            <person name="Chung M."/>
            <person name="Chen C."/>
            <person name="Shaw J."/>
            <person name="Wu H."/>
            <person name="Hsiao K."/>
            <person name="Chao Y."/>
            <person name="Chu M."/>
            <person name="Cheng C."/>
            <person name="Hour A."/>
            <person name="Lee P."/>
            <person name="Lin S."/>
            <person name="Lin Y."/>
            <person name="Liou J."/>
            <person name="Liu S."/>
            <person name="Hsing Y."/>
            <person name="Raghuvanshi S."/>
            <person name="Mohanty A."/>
            <person name="Bharti A.K."/>
            <person name="Gaur A."/>
            <person name="Gupta V."/>
            <person name="Kumar D."/>
            <person name="Ravi V."/>
            <person name="Vij S."/>
            <person name="Kapur A."/>
            <person name="Khurana P."/>
            <person name="Khurana P."/>
            <person name="Khurana J.P."/>
            <person name="Tyagi A.K."/>
            <person name="Gaikwad K."/>
            <person name="Singh A."/>
            <person name="Dalal V."/>
            <person name="Srivastava S."/>
            <person name="Dixit A."/>
            <person name="Pal A.K."/>
            <person name="Ghazi I.A."/>
            <person name="Yadav M."/>
            <person name="Pandit A."/>
            <person name="Bhargava A."/>
            <person name="Sureshbabu K."/>
            <person name="Batra K."/>
            <person name="Sharma T.R."/>
            <person name="Mohapatra T."/>
            <person name="Singh N.K."/>
            <person name="Messing J."/>
            <person name="Nelson A.B."/>
            <person name="Fuks G."/>
            <person name="Kavchok S."/>
            <person name="Keizer G."/>
            <person name="Linton E."/>
            <person name="Llaca V."/>
            <person name="Song R."/>
            <person name="Tanyolac B."/>
            <person name="Young S."/>
            <person name="Ho-Il K."/>
            <person name="Hahn J.H."/>
            <person name="Sangsakoo G."/>
            <person name="Vanavichit A."/>
            <person name="de Mattos Luiz.A.T."/>
            <person name="Zimmer P.D."/>
            <person name="Malone G."/>
            <person name="Dellagostin O."/>
            <person name="de Oliveira A.C."/>
            <person name="Bevan M."/>
            <person name="Bancroft I."/>
            <person name="Minx P."/>
            <person name="Cordum H."/>
            <person name="Wilson R."/>
            <person name="Cheng Z."/>
            <person name="Jin W."/>
            <person name="Jiang J."/>
            <person name="Leong S.A."/>
            <person name="Iwama H."/>
            <person name="Gojobori T."/>
            <person name="Itoh T."/>
            <person name="Niimura Y."/>
            <person name="Fujii Y."/>
            <person name="Habara T."/>
            <person name="Sakai H."/>
            <person name="Sato Y."/>
            <person name="Wilson G."/>
            <person name="Kumar K."/>
            <person name="McCouch S."/>
            <person name="Juretic N."/>
            <person name="Hoen D."/>
            <person name="Wright S."/>
            <person name="Bruskiewich R."/>
            <person name="Bureau T."/>
            <person name="Miyao A."/>
            <person name="Hirochika H."/>
            <person name="Nishikawa T."/>
            <person name="Kadowaki K."/>
            <person name="Sugiura M."/>
            <person name="Burr B."/>
            <person name="Sasaki T."/>
        </authorList>
    </citation>
    <scope>NUCLEOTIDE SEQUENCE [LARGE SCALE GENOMIC DNA]</scope>
    <source>
        <strain evidence="2">cv. Nipponbare</strain>
    </source>
</reference>